<proteinExistence type="predicted"/>
<dbReference type="InterPro" id="IPR046676">
    <property type="entry name" value="DUF6546"/>
</dbReference>
<accession>A0A9P8VBL7</accession>
<dbReference type="EMBL" id="JAGSXJ010000012">
    <property type="protein sequence ID" value="KAH6686955.1"/>
    <property type="molecule type" value="Genomic_DNA"/>
</dbReference>
<comment type="caution">
    <text evidence="2">The sequence shown here is derived from an EMBL/GenBank/DDBJ whole genome shotgun (WGS) entry which is preliminary data.</text>
</comment>
<evidence type="ECO:0000259" key="1">
    <source>
        <dbReference type="Pfam" id="PF20183"/>
    </source>
</evidence>
<dbReference type="OrthoDB" id="4802432at2759"/>
<organism evidence="2 3">
    <name type="scientific">Plectosphaerella plurivora</name>
    <dbReference type="NCBI Taxonomy" id="936078"/>
    <lineage>
        <taxon>Eukaryota</taxon>
        <taxon>Fungi</taxon>
        <taxon>Dikarya</taxon>
        <taxon>Ascomycota</taxon>
        <taxon>Pezizomycotina</taxon>
        <taxon>Sordariomycetes</taxon>
        <taxon>Hypocreomycetidae</taxon>
        <taxon>Glomerellales</taxon>
        <taxon>Plectosphaerellaceae</taxon>
        <taxon>Plectosphaerella</taxon>
    </lineage>
</organism>
<dbReference type="Proteomes" id="UP000770015">
    <property type="component" value="Unassembled WGS sequence"/>
</dbReference>
<reference evidence="2" key="1">
    <citation type="journal article" date="2021" name="Nat. Commun.">
        <title>Genetic determinants of endophytism in the Arabidopsis root mycobiome.</title>
        <authorList>
            <person name="Mesny F."/>
            <person name="Miyauchi S."/>
            <person name="Thiergart T."/>
            <person name="Pickel B."/>
            <person name="Atanasova L."/>
            <person name="Karlsson M."/>
            <person name="Huettel B."/>
            <person name="Barry K.W."/>
            <person name="Haridas S."/>
            <person name="Chen C."/>
            <person name="Bauer D."/>
            <person name="Andreopoulos W."/>
            <person name="Pangilinan J."/>
            <person name="LaButti K."/>
            <person name="Riley R."/>
            <person name="Lipzen A."/>
            <person name="Clum A."/>
            <person name="Drula E."/>
            <person name="Henrissat B."/>
            <person name="Kohler A."/>
            <person name="Grigoriev I.V."/>
            <person name="Martin F.M."/>
            <person name="Hacquard S."/>
        </authorList>
    </citation>
    <scope>NUCLEOTIDE SEQUENCE</scope>
    <source>
        <strain evidence="2">MPI-SDFR-AT-0117</strain>
    </source>
</reference>
<name>A0A9P8VBL7_9PEZI</name>
<evidence type="ECO:0000313" key="2">
    <source>
        <dbReference type="EMBL" id="KAH6686955.1"/>
    </source>
</evidence>
<dbReference type="Pfam" id="PF20183">
    <property type="entry name" value="DUF6546"/>
    <property type="match status" value="1"/>
</dbReference>
<feature type="domain" description="DUF6546" evidence="1">
    <location>
        <begin position="302"/>
        <end position="474"/>
    </location>
</feature>
<keyword evidence="3" id="KW-1185">Reference proteome</keyword>
<gene>
    <name evidence="2" type="ORF">F5X68DRAFT_240421</name>
</gene>
<sequence>MSGWKKLPVELQWSILDCVEDLLLEQPAEQAICSELSLVSREWQYRFQRYCFHTVVLDQHRLDDFDKIFSSNTLLRDHVRTIRLHVKLAEYGYDDCQEHESLKETCQNSQTFMLALLKLTKIMSNWPAQRRRGITLDLGAYSPSDNQHGLTDFRLSKDYPTRYAASADMYERHRKEVLAKSKQDGVAERCPGWTRIYCGRNLEKNARERLLSSLVLVQMPADHPDNGIGLDRSILFASAPVFDELWISRRCYRHISPGVLQQLIRQGLPGLRHFRHEMWTYPDIANVTRFRNDYEKTIRAFPQCLDTFSFFHEHSEVLPVPRGTTFGRVGLGLALAQLATRLSVFSAAGIIEARDFLEPSSSTWQTGAYPRLEQLTLTSQSLDYRRHTFSSFDVAELLLMAAKMAFLKMPSLRRLDIWSARDGPFPKDSFLVSFSVREGLPQIECSSSIDLWWWDFQGYEDALDTVKQRWDLLEPQKPLHIFHAPPDPERQGRNFMKHPALCNVLHPESREQMLLEDQ</sequence>
<dbReference type="AlphaFoldDB" id="A0A9P8VBL7"/>
<protein>
    <recommendedName>
        <fullName evidence="1">DUF6546 domain-containing protein</fullName>
    </recommendedName>
</protein>
<evidence type="ECO:0000313" key="3">
    <source>
        <dbReference type="Proteomes" id="UP000770015"/>
    </source>
</evidence>